<dbReference type="SUPFAM" id="SSF48452">
    <property type="entry name" value="TPR-like"/>
    <property type="match status" value="1"/>
</dbReference>
<dbReference type="PROSITE" id="PS50005">
    <property type="entry name" value="TPR"/>
    <property type="match status" value="1"/>
</dbReference>
<dbReference type="PANTHER" id="PTHR45641">
    <property type="entry name" value="TETRATRICOPEPTIDE REPEAT PROTEIN (AFU_ORTHOLOGUE AFUA_6G03870)"/>
    <property type="match status" value="1"/>
</dbReference>
<keyword evidence="2 3" id="KW-0802">TPR repeat</keyword>
<evidence type="ECO:0000313" key="6">
    <source>
        <dbReference type="Proteomes" id="UP000677228"/>
    </source>
</evidence>
<reference evidence="4" key="1">
    <citation type="submission" date="2021-02" db="EMBL/GenBank/DDBJ databases">
        <authorList>
            <person name="Nowell W R."/>
        </authorList>
    </citation>
    <scope>NUCLEOTIDE SEQUENCE</scope>
</reference>
<feature type="repeat" description="TPR" evidence="3">
    <location>
        <begin position="224"/>
        <end position="257"/>
    </location>
</feature>
<dbReference type="Proteomes" id="UP000677228">
    <property type="component" value="Unassembled WGS sequence"/>
</dbReference>
<sequence>MYCEDKSVRPQMEPIIFEIHINDTTAEINNSVAYASIRNLSYFKSEDEILFCVGVVFRIVSVKQHPNDVIQIWYIKLELCKENDLESLHNYFSILISAQEEITLVILGKRFRKMGDLQRAGKYYYMLLQELSSDHELMPATYNNLGTVYIHNGNCKRPLLCYNKSKKLLKAMTTTDKQGLALVYNGIGLIYSTIQKWKLAEHYCLKALNLQTKYKTVEKHPHMAMTCNALGWIYARTKQYEKAFEMYHRAVDINVDTLPEYHSEIPTTLSNLAGLYKDTKDYKIANHISEKKGKDRFLKLLYLY</sequence>
<dbReference type="Pfam" id="PF13424">
    <property type="entry name" value="TPR_12"/>
    <property type="match status" value="1"/>
</dbReference>
<dbReference type="Proteomes" id="UP000682733">
    <property type="component" value="Unassembled WGS sequence"/>
</dbReference>
<comment type="caution">
    <text evidence="4">The sequence shown here is derived from an EMBL/GenBank/DDBJ whole genome shotgun (WGS) entry which is preliminary data.</text>
</comment>
<dbReference type="PANTHER" id="PTHR45641:SF1">
    <property type="entry name" value="AAA+ ATPASE DOMAIN-CONTAINING PROTEIN"/>
    <property type="match status" value="1"/>
</dbReference>
<keyword evidence="1" id="KW-0677">Repeat</keyword>
<evidence type="ECO:0000256" key="1">
    <source>
        <dbReference type="ARBA" id="ARBA00022737"/>
    </source>
</evidence>
<dbReference type="SMART" id="SM00028">
    <property type="entry name" value="TPR"/>
    <property type="match status" value="3"/>
</dbReference>
<accession>A0A8S2EEY8</accession>
<organism evidence="4 6">
    <name type="scientific">Didymodactylos carnosus</name>
    <dbReference type="NCBI Taxonomy" id="1234261"/>
    <lineage>
        <taxon>Eukaryota</taxon>
        <taxon>Metazoa</taxon>
        <taxon>Spiralia</taxon>
        <taxon>Gnathifera</taxon>
        <taxon>Rotifera</taxon>
        <taxon>Eurotatoria</taxon>
        <taxon>Bdelloidea</taxon>
        <taxon>Philodinida</taxon>
        <taxon>Philodinidae</taxon>
        <taxon>Didymodactylos</taxon>
    </lineage>
</organism>
<evidence type="ECO:0000256" key="3">
    <source>
        <dbReference type="PROSITE-ProRule" id="PRU00339"/>
    </source>
</evidence>
<evidence type="ECO:0000256" key="2">
    <source>
        <dbReference type="ARBA" id="ARBA00022803"/>
    </source>
</evidence>
<dbReference type="InterPro" id="IPR019734">
    <property type="entry name" value="TPR_rpt"/>
</dbReference>
<evidence type="ECO:0008006" key="7">
    <source>
        <dbReference type="Google" id="ProtNLM"/>
    </source>
</evidence>
<protein>
    <recommendedName>
        <fullName evidence="7">Kinesin light chain</fullName>
    </recommendedName>
</protein>
<dbReference type="AlphaFoldDB" id="A0A8S2EEY8"/>
<proteinExistence type="predicted"/>
<evidence type="ECO:0000313" key="4">
    <source>
        <dbReference type="EMBL" id="CAF1156055.1"/>
    </source>
</evidence>
<dbReference type="InterPro" id="IPR011990">
    <property type="entry name" value="TPR-like_helical_dom_sf"/>
</dbReference>
<dbReference type="EMBL" id="CAJNOK010012106">
    <property type="protein sequence ID" value="CAF1156055.1"/>
    <property type="molecule type" value="Genomic_DNA"/>
</dbReference>
<evidence type="ECO:0000313" key="5">
    <source>
        <dbReference type="EMBL" id="CAF3967152.1"/>
    </source>
</evidence>
<dbReference type="SUPFAM" id="SSF56399">
    <property type="entry name" value="ADP-ribosylation"/>
    <property type="match status" value="1"/>
</dbReference>
<name>A0A8S2EEY8_9BILA</name>
<dbReference type="Gene3D" id="1.25.40.10">
    <property type="entry name" value="Tetratricopeptide repeat domain"/>
    <property type="match status" value="2"/>
</dbReference>
<dbReference type="EMBL" id="CAJOBA010033430">
    <property type="protein sequence ID" value="CAF3967152.1"/>
    <property type="molecule type" value="Genomic_DNA"/>
</dbReference>
<gene>
    <name evidence="4" type="ORF">OVA965_LOCUS21850</name>
    <name evidence="5" type="ORF">TMI583_LOCUS22557</name>
</gene>